<evidence type="ECO:0000313" key="1">
    <source>
        <dbReference type="EMBL" id="KAK3043659.1"/>
    </source>
</evidence>
<reference evidence="1" key="1">
    <citation type="submission" date="2022-12" db="EMBL/GenBank/DDBJ databases">
        <title>Draft genome assemblies for two species of Escallonia (Escalloniales).</title>
        <authorList>
            <person name="Chanderbali A."/>
            <person name="Dervinis C."/>
            <person name="Anghel I."/>
            <person name="Soltis D."/>
            <person name="Soltis P."/>
            <person name="Zapata F."/>
        </authorList>
    </citation>
    <scope>NUCLEOTIDE SEQUENCE</scope>
    <source>
        <strain evidence="1">UCBG64.0493</strain>
        <tissue evidence="1">Leaf</tissue>
    </source>
</reference>
<dbReference type="EMBL" id="JAVXUP010000003">
    <property type="protein sequence ID" value="KAK3043659.1"/>
    <property type="molecule type" value="Genomic_DNA"/>
</dbReference>
<dbReference type="PANTHER" id="PTHR33874">
    <property type="entry name" value="RING FINGER PROTEIN"/>
    <property type="match status" value="1"/>
</dbReference>
<accession>A0AA88XC57</accession>
<dbReference type="PANTHER" id="PTHR33874:SF4">
    <property type="entry name" value="EXPRESSED PROTEIN"/>
    <property type="match status" value="1"/>
</dbReference>
<gene>
    <name evidence="1" type="ORF">RJ639_000075</name>
</gene>
<proteinExistence type="predicted"/>
<evidence type="ECO:0000313" key="2">
    <source>
        <dbReference type="Proteomes" id="UP001188597"/>
    </source>
</evidence>
<comment type="caution">
    <text evidence="1">The sequence shown here is derived from an EMBL/GenBank/DDBJ whole genome shotgun (WGS) entry which is preliminary data.</text>
</comment>
<organism evidence="1 2">
    <name type="scientific">Escallonia herrerae</name>
    <dbReference type="NCBI Taxonomy" id="1293975"/>
    <lineage>
        <taxon>Eukaryota</taxon>
        <taxon>Viridiplantae</taxon>
        <taxon>Streptophyta</taxon>
        <taxon>Embryophyta</taxon>
        <taxon>Tracheophyta</taxon>
        <taxon>Spermatophyta</taxon>
        <taxon>Magnoliopsida</taxon>
        <taxon>eudicotyledons</taxon>
        <taxon>Gunneridae</taxon>
        <taxon>Pentapetalae</taxon>
        <taxon>asterids</taxon>
        <taxon>campanulids</taxon>
        <taxon>Escalloniales</taxon>
        <taxon>Escalloniaceae</taxon>
        <taxon>Escallonia</taxon>
    </lineage>
</organism>
<name>A0AA88XC57_9ASTE</name>
<dbReference type="AlphaFoldDB" id="A0AA88XC57"/>
<dbReference type="Proteomes" id="UP001188597">
    <property type="component" value="Unassembled WGS sequence"/>
</dbReference>
<protein>
    <submittedName>
        <fullName evidence="1">Uncharacterized protein</fullName>
    </submittedName>
</protein>
<sequence>MVSHGTIEVAKTVLEVADAAWTAVECCHHHHHHEASNDTPSLEEEKLESLRSENRRLRSLLDQNLKLLQNLTDSPCLLQDCPPDVRSTKYLNQLKSLHQKSIDGAGCEFPFKVATGADLQSAELLINVNLEEPSWWVWVTDEMVPSNIEERSAIDNENYVIVSEEHVVDGVAYFMARCVLSNPKAQTLTPEELQKTLSKAMGGMNKLEKMLHVWHAGKIFYALSTWGLALTG</sequence>
<keyword evidence="2" id="KW-1185">Reference proteome</keyword>